<evidence type="ECO:0000313" key="3">
    <source>
        <dbReference type="Proteomes" id="UP000012174"/>
    </source>
</evidence>
<proteinExistence type="predicted"/>
<reference evidence="3" key="1">
    <citation type="journal article" date="2013" name="Genome Announc.">
        <title>Draft genome sequence of the grapevine dieback fungus Eutypa lata UCR-EL1.</title>
        <authorList>
            <person name="Blanco-Ulate B."/>
            <person name="Rolshausen P.E."/>
            <person name="Cantu D."/>
        </authorList>
    </citation>
    <scope>NUCLEOTIDE SEQUENCE [LARGE SCALE GENOMIC DNA]</scope>
    <source>
        <strain evidence="3">UCR-EL1</strain>
    </source>
</reference>
<dbReference type="EMBL" id="KB706624">
    <property type="protein sequence ID" value="EMR66564.1"/>
    <property type="molecule type" value="Genomic_DNA"/>
</dbReference>
<protein>
    <submittedName>
        <fullName evidence="2">Uncharacterized protein</fullName>
    </submittedName>
</protein>
<feature type="signal peptide" evidence="1">
    <location>
        <begin position="1"/>
        <end position="16"/>
    </location>
</feature>
<keyword evidence="1" id="KW-0732">Signal</keyword>
<dbReference type="AlphaFoldDB" id="M7SJP5"/>
<name>M7SJP5_EUTLA</name>
<feature type="chain" id="PRO_5004084688" evidence="1">
    <location>
        <begin position="17"/>
        <end position="231"/>
    </location>
</feature>
<dbReference type="KEGG" id="ela:UCREL1_6462"/>
<dbReference type="HOGENOM" id="CLU_1199827_0_0_1"/>
<dbReference type="Proteomes" id="UP000012174">
    <property type="component" value="Unassembled WGS sequence"/>
</dbReference>
<gene>
    <name evidence="2" type="ORF">UCREL1_6462</name>
</gene>
<accession>M7SJP5</accession>
<evidence type="ECO:0000256" key="1">
    <source>
        <dbReference type="SAM" id="SignalP"/>
    </source>
</evidence>
<sequence length="231" mass="26319">MRCFSLLALLFAAANALTVSQPVDVDYNSTPATFASGDIDRLDIDERTDTSSLEVVLPRTNFTTNEIERRIERHMRRGPSPGPTQEICSKRYQGANIEWIITIPPEWWQEKFHNNAWVACKDWMPHFQRSFRGYFLTEYRCFEMSPVEAALARENNVHLLAGPGWLRIKFNSPAGVPIKRATRVLTEHRDPQGYLANPIRVGCTKGGRLKYAWSFDYWAAGEEGELHASGA</sequence>
<keyword evidence="3" id="KW-1185">Reference proteome</keyword>
<organism evidence="2 3">
    <name type="scientific">Eutypa lata (strain UCR-EL1)</name>
    <name type="common">Grapevine dieback disease fungus</name>
    <name type="synonym">Eutypa armeniacae</name>
    <dbReference type="NCBI Taxonomy" id="1287681"/>
    <lineage>
        <taxon>Eukaryota</taxon>
        <taxon>Fungi</taxon>
        <taxon>Dikarya</taxon>
        <taxon>Ascomycota</taxon>
        <taxon>Pezizomycotina</taxon>
        <taxon>Sordariomycetes</taxon>
        <taxon>Xylariomycetidae</taxon>
        <taxon>Xylariales</taxon>
        <taxon>Diatrypaceae</taxon>
        <taxon>Eutypa</taxon>
    </lineage>
</organism>
<evidence type="ECO:0000313" key="2">
    <source>
        <dbReference type="EMBL" id="EMR66564.1"/>
    </source>
</evidence>